<evidence type="ECO:0000313" key="6">
    <source>
        <dbReference type="Proteomes" id="UP000183894"/>
    </source>
</evidence>
<evidence type="ECO:0000259" key="3">
    <source>
        <dbReference type="Pfam" id="PF04967"/>
    </source>
</evidence>
<accession>A0A1H7PEL8</accession>
<dbReference type="RefSeq" id="WP_074793653.1">
    <property type="nucleotide sequence ID" value="NZ_FOAD01000004.1"/>
</dbReference>
<dbReference type="InterPro" id="IPR013324">
    <property type="entry name" value="RNA_pol_sigma_r3/r4-like"/>
</dbReference>
<dbReference type="EMBL" id="FOAD01000004">
    <property type="protein sequence ID" value="SEL34220.1"/>
    <property type="molecule type" value="Genomic_DNA"/>
</dbReference>
<dbReference type="SUPFAM" id="SSF88659">
    <property type="entry name" value="Sigma3 and sigma4 domains of RNA polymerase sigma factors"/>
    <property type="match status" value="1"/>
</dbReference>
<feature type="domain" description="HVO-A0563 N-terminal" evidence="4">
    <location>
        <begin position="4"/>
        <end position="146"/>
    </location>
</feature>
<evidence type="ECO:0000256" key="1">
    <source>
        <dbReference type="ARBA" id="ARBA00023015"/>
    </source>
</evidence>
<dbReference type="Gene3D" id="1.10.10.10">
    <property type="entry name" value="Winged helix-like DNA-binding domain superfamily/Winged helix DNA-binding domain"/>
    <property type="match status" value="1"/>
</dbReference>
<dbReference type="Pfam" id="PF24280">
    <property type="entry name" value="HVO_A0563_N"/>
    <property type="match status" value="1"/>
</dbReference>
<evidence type="ECO:0000313" key="5">
    <source>
        <dbReference type="EMBL" id="SEL34220.1"/>
    </source>
</evidence>
<dbReference type="InterPro" id="IPR056531">
    <property type="entry name" value="HVO_A0563_N"/>
</dbReference>
<dbReference type="Proteomes" id="UP000183894">
    <property type="component" value="Unassembled WGS sequence"/>
</dbReference>
<dbReference type="PANTHER" id="PTHR34236:SF1">
    <property type="entry name" value="DIMETHYL SULFOXIDE REDUCTASE TRANSCRIPTIONAL ACTIVATOR"/>
    <property type="match status" value="1"/>
</dbReference>
<reference evidence="5 6" key="1">
    <citation type="submission" date="2016-10" db="EMBL/GenBank/DDBJ databases">
        <authorList>
            <person name="de Groot N.N."/>
        </authorList>
    </citation>
    <scope>NUCLEOTIDE SEQUENCE [LARGE SCALE GENOMIC DNA]</scope>
    <source>
        <strain evidence="5 6">CDM_5</strain>
    </source>
</reference>
<protein>
    <submittedName>
        <fullName evidence="5">Predicted DNA binding protein, contains HTH domain</fullName>
    </submittedName>
</protein>
<gene>
    <name evidence="5" type="ORF">SAMN04488691_10471</name>
</gene>
<sequence length="214" mass="24284">MYQATLRIDSDTPYERATAGSDARIELWCNSHCDLLSIDGDVDDDVFDYIERTVGVYNELRGEHGRVIITGACLKAHSDHNVEPYLEANNCLLVPPIRYEGGTKRVRVLASRSEDLTSFYTDITESYDVHVDSKRAITEVFADQPLLSLESLLPSLSPRQRETFTLAYEEGYYEIPRQTTTTELAEAVGIERRTLEHHLRRAEQKLAEAFVGLL</sequence>
<proteinExistence type="predicted"/>
<evidence type="ECO:0000256" key="2">
    <source>
        <dbReference type="ARBA" id="ARBA00023163"/>
    </source>
</evidence>
<evidence type="ECO:0000259" key="4">
    <source>
        <dbReference type="Pfam" id="PF24280"/>
    </source>
</evidence>
<keyword evidence="1" id="KW-0805">Transcription regulation</keyword>
<dbReference type="AlphaFoldDB" id="A0A1H7PEL8"/>
<feature type="domain" description="HTH bat-type" evidence="3">
    <location>
        <begin position="156"/>
        <end position="207"/>
    </location>
</feature>
<dbReference type="InterPro" id="IPR036388">
    <property type="entry name" value="WH-like_DNA-bd_sf"/>
</dbReference>
<organism evidence="5 6">
    <name type="scientific">Haloferax larsenii</name>
    <dbReference type="NCBI Taxonomy" id="302484"/>
    <lineage>
        <taxon>Archaea</taxon>
        <taxon>Methanobacteriati</taxon>
        <taxon>Methanobacteriota</taxon>
        <taxon>Stenosarchaea group</taxon>
        <taxon>Halobacteria</taxon>
        <taxon>Halobacteriales</taxon>
        <taxon>Haloferacaceae</taxon>
        <taxon>Haloferax</taxon>
    </lineage>
</organism>
<keyword evidence="2" id="KW-0804">Transcription</keyword>
<name>A0A1H7PEL8_HALLR</name>
<dbReference type="OrthoDB" id="27447at2157"/>
<dbReference type="PANTHER" id="PTHR34236">
    <property type="entry name" value="DIMETHYL SULFOXIDE REDUCTASE TRANSCRIPTIONAL ACTIVATOR"/>
    <property type="match status" value="1"/>
</dbReference>
<dbReference type="InterPro" id="IPR007050">
    <property type="entry name" value="HTH_bacterioopsin"/>
</dbReference>
<dbReference type="Pfam" id="PF04967">
    <property type="entry name" value="HTH_10"/>
    <property type="match status" value="1"/>
</dbReference>